<organism evidence="1 2">
    <name type="scientific">Phytophthora lilii</name>
    <dbReference type="NCBI Taxonomy" id="2077276"/>
    <lineage>
        <taxon>Eukaryota</taxon>
        <taxon>Sar</taxon>
        <taxon>Stramenopiles</taxon>
        <taxon>Oomycota</taxon>
        <taxon>Peronosporomycetes</taxon>
        <taxon>Peronosporales</taxon>
        <taxon>Peronosporaceae</taxon>
        <taxon>Phytophthora</taxon>
    </lineage>
</organism>
<dbReference type="OrthoDB" id="185455at2759"/>
<proteinExistence type="predicted"/>
<evidence type="ECO:0000313" key="1">
    <source>
        <dbReference type="EMBL" id="GMF11366.1"/>
    </source>
</evidence>
<dbReference type="AlphaFoldDB" id="A0A9W6TF95"/>
<name>A0A9W6TF95_9STRA</name>
<keyword evidence="2" id="KW-1185">Reference proteome</keyword>
<sequence length="98" mass="10658">MLMRFDRWRYPIAAVGAILTCNYVADERLGPHAAAAHHGRWTAPLAISAHCNAGLLTGAGHLQAAGAMEDQEVRRLARKLTGEGRLARLQCIIWGADQ</sequence>
<dbReference type="EMBL" id="BSXW01000073">
    <property type="protein sequence ID" value="GMF11366.1"/>
    <property type="molecule type" value="Genomic_DNA"/>
</dbReference>
<comment type="caution">
    <text evidence="1">The sequence shown here is derived from an EMBL/GenBank/DDBJ whole genome shotgun (WGS) entry which is preliminary data.</text>
</comment>
<gene>
    <name evidence="1" type="ORF">Plil01_000207800</name>
</gene>
<dbReference type="Proteomes" id="UP001165083">
    <property type="component" value="Unassembled WGS sequence"/>
</dbReference>
<protein>
    <submittedName>
        <fullName evidence="1">Unnamed protein product</fullName>
    </submittedName>
</protein>
<evidence type="ECO:0000313" key="2">
    <source>
        <dbReference type="Proteomes" id="UP001165083"/>
    </source>
</evidence>
<accession>A0A9W6TF95</accession>
<reference evidence="1" key="1">
    <citation type="submission" date="2023-04" db="EMBL/GenBank/DDBJ databases">
        <title>Phytophthora lilii NBRC 32176.</title>
        <authorList>
            <person name="Ichikawa N."/>
            <person name="Sato H."/>
            <person name="Tonouchi N."/>
        </authorList>
    </citation>
    <scope>NUCLEOTIDE SEQUENCE</scope>
    <source>
        <strain evidence="1">NBRC 32176</strain>
    </source>
</reference>